<gene>
    <name evidence="2" type="ORF">FH972_007658</name>
</gene>
<proteinExistence type="predicted"/>
<keyword evidence="3" id="KW-1185">Reference proteome</keyword>
<feature type="compositionally biased region" description="Polar residues" evidence="1">
    <location>
        <begin position="415"/>
        <end position="429"/>
    </location>
</feature>
<evidence type="ECO:0000313" key="2">
    <source>
        <dbReference type="EMBL" id="KAE8021796.1"/>
    </source>
</evidence>
<feature type="compositionally biased region" description="Polar residues" evidence="1">
    <location>
        <begin position="720"/>
        <end position="729"/>
    </location>
</feature>
<feature type="region of interest" description="Disordered" evidence="1">
    <location>
        <begin position="707"/>
        <end position="729"/>
    </location>
</feature>
<accession>A0A5N6QWC3</accession>
<feature type="compositionally biased region" description="Basic and acidic residues" evidence="1">
    <location>
        <begin position="1200"/>
        <end position="1212"/>
    </location>
</feature>
<feature type="region of interest" description="Disordered" evidence="1">
    <location>
        <begin position="1332"/>
        <end position="1356"/>
    </location>
</feature>
<feature type="compositionally biased region" description="Polar residues" evidence="1">
    <location>
        <begin position="1337"/>
        <end position="1352"/>
    </location>
</feature>
<dbReference type="EMBL" id="CM017323">
    <property type="protein sequence ID" value="KAE8021797.1"/>
    <property type="molecule type" value="Genomic_DNA"/>
</dbReference>
<feature type="region of interest" description="Disordered" evidence="1">
    <location>
        <begin position="415"/>
        <end position="437"/>
    </location>
</feature>
<feature type="compositionally biased region" description="Polar residues" evidence="1">
    <location>
        <begin position="629"/>
        <end position="639"/>
    </location>
</feature>
<organism evidence="2 3">
    <name type="scientific">Carpinus fangiana</name>
    <dbReference type="NCBI Taxonomy" id="176857"/>
    <lineage>
        <taxon>Eukaryota</taxon>
        <taxon>Viridiplantae</taxon>
        <taxon>Streptophyta</taxon>
        <taxon>Embryophyta</taxon>
        <taxon>Tracheophyta</taxon>
        <taxon>Spermatophyta</taxon>
        <taxon>Magnoliopsida</taxon>
        <taxon>eudicotyledons</taxon>
        <taxon>Gunneridae</taxon>
        <taxon>Pentapetalae</taxon>
        <taxon>rosids</taxon>
        <taxon>fabids</taxon>
        <taxon>Fagales</taxon>
        <taxon>Betulaceae</taxon>
        <taxon>Carpinus</taxon>
    </lineage>
</organism>
<name>A0A5N6QWC3_9ROSI</name>
<sequence length="1697" mass="186370">MPGNEVEDRIHNLHELENSSQGQHQSQAVDSNWPVLNYNQWVGKQRQTGEALSFNLKNCNLQQLDSVRGHGDESLNVLFNQNYTQFTPRSDFSNSLSRDQQLNSNECMLGRQKFQARRSQPEFLGENADYDPHNLNSSGLSFLISQQENASGDSPTLTTNSERSEITEASIDFDFVGGKQQLVRGQQPDTQHTHLMQQSGYNDMQLLQQHIMFKQLQELQRQQQLQHFGDLRQQNSSNQISAVTKQATGAQISPVINGTPVNDASPMFMNWMQRGTSPAAQGLSNNRGLFSQDQGQALRSMGLASQQLDASLYGTPIASARGSLSQYSYLQGMSHDSTNLLTKASGQAQKPITQSTGFSSPFVGDQVTVSPEQVCFPQGAFISKQRFQRNNVFGQVPVQGLNSAVISGNLQLGNTLPKNASPTESNGRQEQAGWPGSLQQTNMQLGPPQGLVPLDPMEEKILYNMDDDIWDAPLGRRTDIGAGGFGAALEHTDYSNAFPSTQSGSWSALMQSAVAEASSSDTGLQEEWSGLTFQNTELSTDNQPSNVIDSEKQQSSWLDNNLLSTSCLSSKPFPVFNDSSVSSSFPGFQQPGIQFSIEQRGALHQDDSHESFRKSPQNTGESLDCSPKQKPSTEGSQPVQPLMQLDGAWAGQIFEHPESDAHQRRIASSNNVSRPYSEPKGDDNEATYKIRDSDYFLWEVNSNRGGSSFSRSTGGLEQVHSGTDSTLPNRENSQIFNFAALPNSNPSKASWNTSQQVQHSNQLDYLKHVDISRNKENQNMGKNQQQMGNGSHVSHNYQVGAGGTYEMQQTCYQKDNSYDNYGSKGSSGQEQEHLGKLKFIDNVSSSAVNLDKLQGPLPDFQVNSKASEVPSRGDLGTSSTFHRSVGPHHSNVTAPTSENMLELLHKVDQSKENSSIPHFGSRGCNSLVPEAETPASVSQSYHHPAASQGFTLKLAPPSQRLSNMNPFISSQGLPEVASNQNLKQANSESGEKNQTWLASPSVQSLLPPHESSQRSNWENKFSSSGQTSIPSSIYMPGSSVAAFTSSPPYIRNQHGTQEMSHFNTSGQQFEVLEAKPVLKPPVMSGMHQQGAFSSRLHNVWTNVPLQQRLSGLEPCKVPSVDPSTDSVETSLSSPRLNDQNSRKVGYGSSLFGACSMNSQGFQYEADQPKKESSQLQISSEILDASQTGRFASGSSLAHSHQQDLDGMHHEHNNAPVAPEGNLGSIGHSLKPSYVFHPNYSLLHQVQAMKNMDANPSRRVSDLEHVTAMDGSRLMYEHNSRFRNQLDTGLISASQLNSLSSGDTKRQSFFAEAREDSGLKAPPLPALLDRPSQEMVKSGQNDPSQPTASNVVSNHGEHSRVNLQMAPWFKQYEALRNGQMPPSYDAMLAKPAAGQISFGKPSQNLNDFSSVEGIDAAVAGQSGRVSPSYATFRADEPFSAPCLWPLDENDQCLAVVRPKKRKIETFDLLPWHKEVMQDSQRVQNISAAEHDWAQATNRLIEKVEDEAELIEDRPPMLRSKKRLILTTQLMQQLLCPAPVSILSANAASQFDTLTYFVAKLSLGDACSLTSCTRNGLSRVPLVNSDLISEKLKSFEGVDDQFFSEVVDDLSSRAKKLEDDLLRLDKAASILDIRVECQDLEKFSVINRFAKFHVRPADSSGTSSSSNTAVPAQKPFPQRFVIAHPIPRNLPEGVQCLSL</sequence>
<dbReference type="PANTHER" id="PTHR31267:SF2">
    <property type="entry name" value="EXPRESSED PROTEIN"/>
    <property type="match status" value="1"/>
</dbReference>
<feature type="region of interest" description="Disordered" evidence="1">
    <location>
        <begin position="981"/>
        <end position="1029"/>
    </location>
</feature>
<feature type="compositionally biased region" description="Polar residues" evidence="1">
    <location>
        <begin position="1121"/>
        <end position="1139"/>
    </location>
</feature>
<evidence type="ECO:0000256" key="1">
    <source>
        <dbReference type="SAM" id="MobiDB-lite"/>
    </source>
</evidence>
<feature type="compositionally biased region" description="Polar residues" evidence="1">
    <location>
        <begin position="981"/>
        <end position="1004"/>
    </location>
</feature>
<dbReference type="Proteomes" id="UP000327013">
    <property type="component" value="Chromosome 3"/>
</dbReference>
<feature type="region of interest" description="Disordered" evidence="1">
    <location>
        <begin position="863"/>
        <end position="894"/>
    </location>
</feature>
<feature type="compositionally biased region" description="Basic and acidic residues" evidence="1">
    <location>
        <begin position="601"/>
        <end position="613"/>
    </location>
</feature>
<dbReference type="PANTHER" id="PTHR31267">
    <property type="entry name" value="DENTIN SIALOPHOSPHOPROTEIN-LIKE PROTEIN"/>
    <property type="match status" value="1"/>
</dbReference>
<dbReference type="EMBL" id="CM017323">
    <property type="protein sequence ID" value="KAE8021796.1"/>
    <property type="molecule type" value="Genomic_DNA"/>
</dbReference>
<feature type="region of interest" description="Disordered" evidence="1">
    <location>
        <begin position="1114"/>
        <end position="1142"/>
    </location>
</feature>
<feature type="region of interest" description="Disordered" evidence="1">
    <location>
        <begin position="601"/>
        <end position="639"/>
    </location>
</feature>
<reference evidence="2 3" key="1">
    <citation type="submission" date="2019-06" db="EMBL/GenBank/DDBJ databases">
        <title>A chromosomal-level reference genome of Carpinus fangiana (Coryloideae, Betulaceae).</title>
        <authorList>
            <person name="Yang X."/>
            <person name="Wang Z."/>
            <person name="Zhang L."/>
            <person name="Hao G."/>
            <person name="Liu J."/>
            <person name="Yang Y."/>
        </authorList>
    </citation>
    <scope>NUCLEOTIDE SEQUENCE [LARGE SCALE GENOMIC DNA]</scope>
    <source>
        <strain evidence="2">Cfa_2016G</strain>
        <tissue evidence="2">Leaf</tissue>
    </source>
</reference>
<protein>
    <submittedName>
        <fullName evidence="2">Uncharacterized protein</fullName>
    </submittedName>
</protein>
<feature type="compositionally biased region" description="Basic and acidic residues" evidence="1">
    <location>
        <begin position="677"/>
        <end position="687"/>
    </location>
</feature>
<feature type="region of interest" description="Disordered" evidence="1">
    <location>
        <begin position="1191"/>
        <end position="1223"/>
    </location>
</feature>
<feature type="region of interest" description="Disordered" evidence="1">
    <location>
        <begin position="657"/>
        <end position="687"/>
    </location>
</feature>
<dbReference type="OrthoDB" id="1926238at2759"/>
<evidence type="ECO:0000313" key="3">
    <source>
        <dbReference type="Proteomes" id="UP000327013"/>
    </source>
</evidence>